<dbReference type="SUPFAM" id="SSF46689">
    <property type="entry name" value="Homeodomain-like"/>
    <property type="match status" value="2"/>
</dbReference>
<dbReference type="EMBL" id="CP030850">
    <property type="protein sequence ID" value="AXE20475.1"/>
    <property type="molecule type" value="Genomic_DNA"/>
</dbReference>
<dbReference type="SMART" id="SM00342">
    <property type="entry name" value="HTH_ARAC"/>
    <property type="match status" value="1"/>
</dbReference>
<dbReference type="InterPro" id="IPR053142">
    <property type="entry name" value="PchR_regulatory_protein"/>
</dbReference>
<dbReference type="PROSITE" id="PS01124">
    <property type="entry name" value="HTH_ARAC_FAMILY_2"/>
    <property type="match status" value="1"/>
</dbReference>
<organism evidence="5 6">
    <name type="scientific">Runella rosea</name>
    <dbReference type="NCBI Taxonomy" id="2259595"/>
    <lineage>
        <taxon>Bacteria</taxon>
        <taxon>Pseudomonadati</taxon>
        <taxon>Bacteroidota</taxon>
        <taxon>Cytophagia</taxon>
        <taxon>Cytophagales</taxon>
        <taxon>Spirosomataceae</taxon>
        <taxon>Runella</taxon>
    </lineage>
</organism>
<keyword evidence="2" id="KW-0238">DNA-binding</keyword>
<dbReference type="Pfam" id="PF12833">
    <property type="entry name" value="HTH_18"/>
    <property type="match status" value="1"/>
</dbReference>
<evidence type="ECO:0000256" key="3">
    <source>
        <dbReference type="ARBA" id="ARBA00023163"/>
    </source>
</evidence>
<reference evidence="5 6" key="1">
    <citation type="submission" date="2018-07" db="EMBL/GenBank/DDBJ databases">
        <title>Genome sequencing of Runella.</title>
        <authorList>
            <person name="Baek M.-G."/>
            <person name="Yi H."/>
        </authorList>
    </citation>
    <scope>NUCLEOTIDE SEQUENCE [LARGE SCALE GENOMIC DNA]</scope>
    <source>
        <strain evidence="5 6">HYN0085</strain>
    </source>
</reference>
<dbReference type="PROSITE" id="PS00041">
    <property type="entry name" value="HTH_ARAC_FAMILY_1"/>
    <property type="match status" value="1"/>
</dbReference>
<dbReference type="PANTHER" id="PTHR47893:SF1">
    <property type="entry name" value="REGULATORY PROTEIN PCHR"/>
    <property type="match status" value="1"/>
</dbReference>
<dbReference type="InterPro" id="IPR009057">
    <property type="entry name" value="Homeodomain-like_sf"/>
</dbReference>
<dbReference type="AlphaFoldDB" id="A0A344TPA4"/>
<dbReference type="OrthoDB" id="799767at2"/>
<evidence type="ECO:0000313" key="5">
    <source>
        <dbReference type="EMBL" id="AXE20475.1"/>
    </source>
</evidence>
<evidence type="ECO:0000313" key="6">
    <source>
        <dbReference type="Proteomes" id="UP000251993"/>
    </source>
</evidence>
<dbReference type="GO" id="GO:0043565">
    <property type="term" value="F:sequence-specific DNA binding"/>
    <property type="evidence" value="ECO:0007669"/>
    <property type="project" value="InterPro"/>
</dbReference>
<protein>
    <recommendedName>
        <fullName evidence="4">HTH araC/xylS-type domain-containing protein</fullName>
    </recommendedName>
</protein>
<dbReference type="Proteomes" id="UP000251993">
    <property type="component" value="Chromosome"/>
</dbReference>
<keyword evidence="6" id="KW-1185">Reference proteome</keyword>
<gene>
    <name evidence="5" type="ORF">DR864_23415</name>
</gene>
<evidence type="ECO:0000259" key="4">
    <source>
        <dbReference type="PROSITE" id="PS01124"/>
    </source>
</evidence>
<accession>A0A344TPA4</accession>
<evidence type="ECO:0000256" key="2">
    <source>
        <dbReference type="ARBA" id="ARBA00023125"/>
    </source>
</evidence>
<name>A0A344TPA4_9BACT</name>
<sequence length="136" mass="15270">MKISAITEPVTPLPVCPPNVLKGDYAKIIEAHQAIMANLSMPMPTIAELARTSNMSPSKFRKLFLQIYGNSVYQYHLNARLELAKELLLSNQYSIVQIAYKVGFSRSQSFAKAFLAHTGQTATDYKKDILYKTLNQ</sequence>
<proteinExistence type="predicted"/>
<dbReference type="GO" id="GO:0003700">
    <property type="term" value="F:DNA-binding transcription factor activity"/>
    <property type="evidence" value="ECO:0007669"/>
    <property type="project" value="InterPro"/>
</dbReference>
<dbReference type="InterPro" id="IPR018060">
    <property type="entry name" value="HTH_AraC"/>
</dbReference>
<feature type="domain" description="HTH araC/xylS-type" evidence="4">
    <location>
        <begin position="29"/>
        <end position="128"/>
    </location>
</feature>
<dbReference type="InterPro" id="IPR018062">
    <property type="entry name" value="HTH_AraC-typ_CS"/>
</dbReference>
<keyword evidence="3" id="KW-0804">Transcription</keyword>
<dbReference type="KEGG" id="run:DR864_23415"/>
<dbReference type="Gene3D" id="1.10.10.60">
    <property type="entry name" value="Homeodomain-like"/>
    <property type="match status" value="2"/>
</dbReference>
<evidence type="ECO:0000256" key="1">
    <source>
        <dbReference type="ARBA" id="ARBA00023015"/>
    </source>
</evidence>
<dbReference type="PANTHER" id="PTHR47893">
    <property type="entry name" value="REGULATORY PROTEIN PCHR"/>
    <property type="match status" value="1"/>
</dbReference>
<dbReference type="RefSeq" id="WP_114069238.1">
    <property type="nucleotide sequence ID" value="NZ_CP030850.1"/>
</dbReference>
<keyword evidence="1" id="KW-0805">Transcription regulation</keyword>